<evidence type="ECO:0000313" key="4">
    <source>
        <dbReference type="Proteomes" id="UP000477980"/>
    </source>
</evidence>
<reference evidence="2 3" key="1">
    <citation type="submission" date="2017-07" db="EMBL/GenBank/DDBJ databases">
        <title>Draft genome sequence of Prevotella copri isolated from the gut of healthy adult Indian.</title>
        <authorList>
            <person name="Das B."/>
            <person name="Bag S."/>
            <person name="Ghosh T.S."/>
        </authorList>
    </citation>
    <scope>NUCLEOTIDE SEQUENCE [LARGE SCALE GENOMIC DNA]</scope>
    <source>
        <strain evidence="2 3">Indica</strain>
    </source>
</reference>
<dbReference type="OrthoDB" id="1081698at2"/>
<evidence type="ECO:0000313" key="3">
    <source>
        <dbReference type="Proteomes" id="UP000215155"/>
    </source>
</evidence>
<evidence type="ECO:0008006" key="5">
    <source>
        <dbReference type="Google" id="ProtNLM"/>
    </source>
</evidence>
<dbReference type="AlphaFoldDB" id="A0A229I8G2"/>
<accession>A0A229I8G2</accession>
<dbReference type="PROSITE" id="PS51257">
    <property type="entry name" value="PROKAR_LIPOPROTEIN"/>
    <property type="match status" value="1"/>
</dbReference>
<dbReference type="EMBL" id="NMPZ01000002">
    <property type="protein sequence ID" value="OXL45053.1"/>
    <property type="molecule type" value="Genomic_DNA"/>
</dbReference>
<comment type="caution">
    <text evidence="1">The sequence shown here is derived from an EMBL/GenBank/DDBJ whole genome shotgun (WGS) entry which is preliminary data.</text>
</comment>
<evidence type="ECO:0000313" key="1">
    <source>
        <dbReference type="EMBL" id="MQP14873.1"/>
    </source>
</evidence>
<gene>
    <name evidence="2" type="ORF">CFT61_02175</name>
    <name evidence="1" type="ORF">F7D25_10740</name>
</gene>
<protein>
    <recommendedName>
        <fullName evidence="5">Lipoprotein</fullName>
    </recommendedName>
</protein>
<dbReference type="EMBL" id="VZAH01000100">
    <property type="protein sequence ID" value="MQP14873.1"/>
    <property type="molecule type" value="Genomic_DNA"/>
</dbReference>
<dbReference type="Proteomes" id="UP000215155">
    <property type="component" value="Unassembled WGS sequence"/>
</dbReference>
<sequence length="128" mass="15002">MMKKAIYTLFLASLVVSCTENLEDKAVREAKEYTEKYCPTPYVNDSRTDSAVFDKNTRVFSYYMTLRNKADNKKAIDANKDKLHKLQKEALDNNPGLKVYKDAHFTFRFVYYSAKNPKEILLDDVFKY</sequence>
<name>A0A229I8G2_9BACT</name>
<proteinExistence type="predicted"/>
<dbReference type="RefSeq" id="WP_089542849.1">
    <property type="nucleotide sequence ID" value="NZ_CATKVW010000001.1"/>
</dbReference>
<reference evidence="1 4" key="2">
    <citation type="submission" date="2019-09" db="EMBL/GenBank/DDBJ databases">
        <title>Distinct polysaccharide growth profiles of human intestinal Prevotella copri isolates.</title>
        <authorList>
            <person name="Fehlner-Peach H."/>
            <person name="Magnabosco C."/>
            <person name="Raghavan V."/>
            <person name="Scher J.U."/>
            <person name="Tett A."/>
            <person name="Cox L.M."/>
            <person name="Gottsegen C."/>
            <person name="Watters A."/>
            <person name="Wiltshire- Gordon J.D."/>
            <person name="Segata N."/>
            <person name="Bonneau R."/>
            <person name="Littman D.R."/>
        </authorList>
    </citation>
    <scope>NUCLEOTIDE SEQUENCE [LARGE SCALE GENOMIC DNA]</scope>
    <source>
        <strain evidence="4">iAA917</strain>
        <strain evidence="1">IAA917</strain>
    </source>
</reference>
<organism evidence="1 4">
    <name type="scientific">Segatella copri</name>
    <dbReference type="NCBI Taxonomy" id="165179"/>
    <lineage>
        <taxon>Bacteria</taxon>
        <taxon>Pseudomonadati</taxon>
        <taxon>Bacteroidota</taxon>
        <taxon>Bacteroidia</taxon>
        <taxon>Bacteroidales</taxon>
        <taxon>Prevotellaceae</taxon>
        <taxon>Segatella</taxon>
    </lineage>
</organism>
<dbReference type="Proteomes" id="UP000477980">
    <property type="component" value="Unassembled WGS sequence"/>
</dbReference>
<evidence type="ECO:0000313" key="2">
    <source>
        <dbReference type="EMBL" id="OXL45053.1"/>
    </source>
</evidence>